<sequence>MSLQSPVRQSRRDSWEAKVAANNKARQTPVNSRESSPSPSEAELLSDTPAFRDLSPARSDADDDGDDGEWGNDENSKGENDGREPGKGTWTREEHKRFLEAIKIYVNGPWKAVAEYVGTRTVRQTMTHAQKYRQKAARRIRGLRTKQAIMRMHCGHEVSEESMMQERIRTLMGQSRHGYFPPELCAPYMQPQHSPTTAGAVYPNGMPMPLAPAMPYPASQPILPGMESALTITVKAPPSSGSGNSLHTLSTPYASPVHSAPSSPVGAQTPLTVVAPHPAGEELELSDDLSNSPTLEECANVLLDVLFDQPEVAHNSLPSSPVGSAPSSPMFAPAVPGQFSAPASPAAVYSPVGSPVHSAPNSRVHTPVASPVPSPVSSPSQQLMHFSYLDI</sequence>
<dbReference type="PROSITE" id="PS50090">
    <property type="entry name" value="MYB_LIKE"/>
    <property type="match status" value="1"/>
</dbReference>
<feature type="compositionally biased region" description="Low complexity" evidence="5">
    <location>
        <begin position="32"/>
        <end position="46"/>
    </location>
</feature>
<dbReference type="NCBIfam" id="TIGR01557">
    <property type="entry name" value="myb_SHAQKYF"/>
    <property type="match status" value="1"/>
</dbReference>
<keyword evidence="4" id="KW-0539">Nucleus</keyword>
<protein>
    <recommendedName>
        <fullName evidence="11">Myb-like DNA-binding protein</fullName>
    </recommendedName>
</protein>
<keyword evidence="2" id="KW-0238">DNA-binding</keyword>
<organism evidence="9 10">
    <name type="scientific">Pythium insidiosum</name>
    <name type="common">Pythiosis disease agent</name>
    <dbReference type="NCBI Taxonomy" id="114742"/>
    <lineage>
        <taxon>Eukaryota</taxon>
        <taxon>Sar</taxon>
        <taxon>Stramenopiles</taxon>
        <taxon>Oomycota</taxon>
        <taxon>Peronosporomycetes</taxon>
        <taxon>Pythiales</taxon>
        <taxon>Pythiaceae</taxon>
        <taxon>Pythium</taxon>
    </lineage>
</organism>
<dbReference type="InterPro" id="IPR017930">
    <property type="entry name" value="Myb_dom"/>
</dbReference>
<evidence type="ECO:0008006" key="11">
    <source>
        <dbReference type="Google" id="ProtNLM"/>
    </source>
</evidence>
<dbReference type="AlphaFoldDB" id="A0AAD5Q6L4"/>
<keyword evidence="3" id="KW-0804">Transcription</keyword>
<feature type="domain" description="HTH myb-type" evidence="8">
    <location>
        <begin position="87"/>
        <end position="137"/>
    </location>
</feature>
<evidence type="ECO:0000259" key="8">
    <source>
        <dbReference type="PROSITE" id="PS51294"/>
    </source>
</evidence>
<dbReference type="InterPro" id="IPR001005">
    <property type="entry name" value="SANT/Myb"/>
</dbReference>
<dbReference type="PROSITE" id="PS51293">
    <property type="entry name" value="SANT"/>
    <property type="match status" value="1"/>
</dbReference>
<evidence type="ECO:0000313" key="9">
    <source>
        <dbReference type="EMBL" id="KAJ0393927.1"/>
    </source>
</evidence>
<feature type="compositionally biased region" description="Acidic residues" evidence="5">
    <location>
        <begin position="61"/>
        <end position="72"/>
    </location>
</feature>
<comment type="caution">
    <text evidence="9">The sequence shown here is derived from an EMBL/GenBank/DDBJ whole genome shotgun (WGS) entry which is preliminary data.</text>
</comment>
<evidence type="ECO:0000313" key="10">
    <source>
        <dbReference type="Proteomes" id="UP001209570"/>
    </source>
</evidence>
<feature type="domain" description="SANT" evidence="7">
    <location>
        <begin position="85"/>
        <end position="124"/>
    </location>
</feature>
<evidence type="ECO:0000259" key="7">
    <source>
        <dbReference type="PROSITE" id="PS51293"/>
    </source>
</evidence>
<keyword evidence="10" id="KW-1185">Reference proteome</keyword>
<dbReference type="Proteomes" id="UP001209570">
    <property type="component" value="Unassembled WGS sequence"/>
</dbReference>
<dbReference type="Pfam" id="PF00249">
    <property type="entry name" value="Myb_DNA-binding"/>
    <property type="match status" value="1"/>
</dbReference>
<dbReference type="InterPro" id="IPR006447">
    <property type="entry name" value="Myb_dom_plants"/>
</dbReference>
<dbReference type="GO" id="GO:0003677">
    <property type="term" value="F:DNA binding"/>
    <property type="evidence" value="ECO:0007669"/>
    <property type="project" value="UniProtKB-KW"/>
</dbReference>
<feature type="compositionally biased region" description="Basic and acidic residues" evidence="5">
    <location>
        <begin position="74"/>
        <end position="92"/>
    </location>
</feature>
<feature type="region of interest" description="Disordered" evidence="5">
    <location>
        <begin position="354"/>
        <end position="376"/>
    </location>
</feature>
<dbReference type="CDD" id="cd00167">
    <property type="entry name" value="SANT"/>
    <property type="match status" value="1"/>
</dbReference>
<proteinExistence type="predicted"/>
<accession>A0AAD5Q6L4</accession>
<evidence type="ECO:0000256" key="1">
    <source>
        <dbReference type="ARBA" id="ARBA00023015"/>
    </source>
</evidence>
<name>A0AAD5Q6L4_PYTIN</name>
<dbReference type="EMBL" id="JAKCXM010000448">
    <property type="protein sequence ID" value="KAJ0393927.1"/>
    <property type="molecule type" value="Genomic_DNA"/>
</dbReference>
<dbReference type="SUPFAM" id="SSF46689">
    <property type="entry name" value="Homeodomain-like"/>
    <property type="match status" value="1"/>
</dbReference>
<dbReference type="InterPro" id="IPR017884">
    <property type="entry name" value="SANT_dom"/>
</dbReference>
<evidence type="ECO:0000256" key="4">
    <source>
        <dbReference type="ARBA" id="ARBA00023242"/>
    </source>
</evidence>
<feature type="domain" description="Myb-like" evidence="6">
    <location>
        <begin position="82"/>
        <end position="133"/>
    </location>
</feature>
<evidence type="ECO:0000256" key="5">
    <source>
        <dbReference type="SAM" id="MobiDB-lite"/>
    </source>
</evidence>
<keyword evidence="1" id="KW-0805">Transcription regulation</keyword>
<dbReference type="Gene3D" id="1.10.10.60">
    <property type="entry name" value="Homeodomain-like"/>
    <property type="match status" value="1"/>
</dbReference>
<gene>
    <name evidence="9" type="ORF">P43SY_002874</name>
</gene>
<feature type="region of interest" description="Disordered" evidence="5">
    <location>
        <begin position="1"/>
        <end position="92"/>
    </location>
</feature>
<dbReference type="PANTHER" id="PTHR12802:SF155">
    <property type="entry name" value="DEUBIQUITINASE MYSM1"/>
    <property type="match status" value="1"/>
</dbReference>
<evidence type="ECO:0000256" key="2">
    <source>
        <dbReference type="ARBA" id="ARBA00023125"/>
    </source>
</evidence>
<reference evidence="9" key="1">
    <citation type="submission" date="2021-12" db="EMBL/GenBank/DDBJ databases">
        <title>Prjna785345.</title>
        <authorList>
            <person name="Rujirawat T."/>
            <person name="Krajaejun T."/>
        </authorList>
    </citation>
    <scope>NUCLEOTIDE SEQUENCE</scope>
    <source>
        <strain evidence="9">Pi057C3</strain>
    </source>
</reference>
<dbReference type="InterPro" id="IPR009057">
    <property type="entry name" value="Homeodomain-like_sf"/>
</dbReference>
<dbReference type="SMART" id="SM00717">
    <property type="entry name" value="SANT"/>
    <property type="match status" value="1"/>
</dbReference>
<dbReference type="PROSITE" id="PS51294">
    <property type="entry name" value="HTH_MYB"/>
    <property type="match status" value="1"/>
</dbReference>
<dbReference type="PANTHER" id="PTHR12802">
    <property type="entry name" value="SWI/SNF COMPLEX-RELATED"/>
    <property type="match status" value="1"/>
</dbReference>
<evidence type="ECO:0000259" key="6">
    <source>
        <dbReference type="PROSITE" id="PS50090"/>
    </source>
</evidence>
<evidence type="ECO:0000256" key="3">
    <source>
        <dbReference type="ARBA" id="ARBA00023163"/>
    </source>
</evidence>